<evidence type="ECO:0000313" key="11">
    <source>
        <dbReference type="EMBL" id="SSX12762.1"/>
    </source>
</evidence>
<evidence type="ECO:0000256" key="7">
    <source>
        <dbReference type="ARBA" id="ARBA00038168"/>
    </source>
</evidence>
<feature type="compositionally biased region" description="Polar residues" evidence="9">
    <location>
        <begin position="1"/>
        <end position="17"/>
    </location>
</feature>
<dbReference type="Pfam" id="PF00173">
    <property type="entry name" value="Cyt-b5"/>
    <property type="match status" value="1"/>
</dbReference>
<comment type="subcellular location">
    <subcellularLocation>
        <location evidence="1">Membrane</location>
    </subcellularLocation>
</comment>
<evidence type="ECO:0000256" key="4">
    <source>
        <dbReference type="ARBA" id="ARBA00022723"/>
    </source>
</evidence>
<dbReference type="GO" id="GO:0016020">
    <property type="term" value="C:membrane"/>
    <property type="evidence" value="ECO:0007669"/>
    <property type="project" value="UniProtKB-SubCell"/>
</dbReference>
<evidence type="ECO:0000256" key="2">
    <source>
        <dbReference type="ARBA" id="ARBA00022617"/>
    </source>
</evidence>
<evidence type="ECO:0000256" key="1">
    <source>
        <dbReference type="ARBA" id="ARBA00004370"/>
    </source>
</evidence>
<dbReference type="VEuPathDB" id="VectorBase:CSON004634"/>
<accession>A0A336LFF0</accession>
<reference evidence="11" key="1">
    <citation type="submission" date="2018-04" db="EMBL/GenBank/DDBJ databases">
        <authorList>
            <person name="Go L.Y."/>
            <person name="Mitchell J.A."/>
        </authorList>
    </citation>
    <scope>NUCLEOTIDE SEQUENCE</scope>
    <source>
        <tissue evidence="11">Whole organism</tissue>
    </source>
</reference>
<feature type="domain" description="Cytochrome b5 heme-binding" evidence="10">
    <location>
        <begin position="36"/>
        <end position="112"/>
    </location>
</feature>
<organism evidence="11">
    <name type="scientific">Culicoides sonorensis</name>
    <name type="common">Biting midge</name>
    <dbReference type="NCBI Taxonomy" id="179676"/>
    <lineage>
        <taxon>Eukaryota</taxon>
        <taxon>Metazoa</taxon>
        <taxon>Ecdysozoa</taxon>
        <taxon>Arthropoda</taxon>
        <taxon>Hexapoda</taxon>
        <taxon>Insecta</taxon>
        <taxon>Pterygota</taxon>
        <taxon>Neoptera</taxon>
        <taxon>Endopterygota</taxon>
        <taxon>Diptera</taxon>
        <taxon>Nematocera</taxon>
        <taxon>Chironomoidea</taxon>
        <taxon>Ceratopogonidae</taxon>
        <taxon>Ceratopogoninae</taxon>
        <taxon>Culicoides</taxon>
        <taxon>Monoculicoides</taxon>
    </lineage>
</organism>
<dbReference type="InterPro" id="IPR001199">
    <property type="entry name" value="Cyt_B5-like_heme/steroid-bd"/>
</dbReference>
<dbReference type="OMA" id="CEMEMNF"/>
<keyword evidence="4 8" id="KW-0479">Metal-binding</keyword>
<dbReference type="PROSITE" id="PS50255">
    <property type="entry name" value="CYTOCHROME_B5_2"/>
    <property type="match status" value="1"/>
</dbReference>
<keyword evidence="3" id="KW-0812">Transmembrane</keyword>
<evidence type="ECO:0000256" key="5">
    <source>
        <dbReference type="ARBA" id="ARBA00023004"/>
    </source>
</evidence>
<dbReference type="PANTHER" id="PTHR19359">
    <property type="entry name" value="CYTOCHROME B5"/>
    <property type="match status" value="1"/>
</dbReference>
<evidence type="ECO:0000256" key="8">
    <source>
        <dbReference type="RuleBase" id="RU362121"/>
    </source>
</evidence>
<name>A0A336LFF0_CULSO</name>
<reference evidence="12" key="2">
    <citation type="submission" date="2018-07" db="EMBL/GenBank/DDBJ databases">
        <authorList>
            <person name="Quirk P.G."/>
            <person name="Krulwich T.A."/>
        </authorList>
    </citation>
    <scope>NUCLEOTIDE SEQUENCE</scope>
</reference>
<protein>
    <submittedName>
        <fullName evidence="11">CSON004634 protein</fullName>
    </submittedName>
</protein>
<dbReference type="AlphaFoldDB" id="A0A336LFF0"/>
<proteinExistence type="inferred from homology"/>
<keyword evidence="5 8" id="KW-0408">Iron</keyword>
<dbReference type="InterPro" id="IPR018506">
    <property type="entry name" value="Cyt_B5_heme-BS"/>
</dbReference>
<keyword evidence="6" id="KW-0472">Membrane</keyword>
<dbReference type="InterPro" id="IPR050668">
    <property type="entry name" value="Cytochrome_b5"/>
</dbReference>
<dbReference type="PRINTS" id="PR00363">
    <property type="entry name" value="CYTOCHROMEB5"/>
</dbReference>
<gene>
    <name evidence="11" type="primary">CSON004634</name>
</gene>
<dbReference type="PANTHER" id="PTHR19359:SF41">
    <property type="entry name" value="GEO08203P1"/>
    <property type="match status" value="1"/>
</dbReference>
<dbReference type="EMBL" id="UFQT01001947">
    <property type="protein sequence ID" value="SSX32204.1"/>
    <property type="molecule type" value="Genomic_DNA"/>
</dbReference>
<evidence type="ECO:0000313" key="12">
    <source>
        <dbReference type="EMBL" id="SSX32204.1"/>
    </source>
</evidence>
<evidence type="ECO:0000259" key="10">
    <source>
        <dbReference type="PROSITE" id="PS50255"/>
    </source>
</evidence>
<dbReference type="SMART" id="SM01117">
    <property type="entry name" value="Cyt-b5"/>
    <property type="match status" value="1"/>
</dbReference>
<keyword evidence="2 8" id="KW-0349">Heme</keyword>
<dbReference type="Gene3D" id="3.10.120.10">
    <property type="entry name" value="Cytochrome b5-like heme/steroid binding domain"/>
    <property type="match status" value="1"/>
</dbReference>
<dbReference type="FunFam" id="3.10.120.10:FF:000002">
    <property type="entry name" value="Cytochrome b5 type B"/>
    <property type="match status" value="1"/>
</dbReference>
<dbReference type="GO" id="GO:0020037">
    <property type="term" value="F:heme binding"/>
    <property type="evidence" value="ECO:0007669"/>
    <property type="project" value="UniProtKB-UniRule"/>
</dbReference>
<feature type="region of interest" description="Disordered" evidence="9">
    <location>
        <begin position="1"/>
        <end position="22"/>
    </location>
</feature>
<dbReference type="SUPFAM" id="SSF55856">
    <property type="entry name" value="Cytochrome b5-like heme/steroid binding domain"/>
    <property type="match status" value="1"/>
</dbReference>
<comment type="similarity">
    <text evidence="7 8">Belongs to the cytochrome b5 family.</text>
</comment>
<evidence type="ECO:0000256" key="9">
    <source>
        <dbReference type="SAM" id="MobiDB-lite"/>
    </source>
</evidence>
<dbReference type="PROSITE" id="PS00191">
    <property type="entry name" value="CYTOCHROME_B5_1"/>
    <property type="match status" value="1"/>
</dbReference>
<dbReference type="InterPro" id="IPR036400">
    <property type="entry name" value="Cyt_B5-like_heme/steroid_sf"/>
</dbReference>
<dbReference type="GO" id="GO:0046872">
    <property type="term" value="F:metal ion binding"/>
    <property type="evidence" value="ECO:0007669"/>
    <property type="project" value="UniProtKB-UniRule"/>
</dbReference>
<evidence type="ECO:0000256" key="3">
    <source>
        <dbReference type="ARBA" id="ARBA00022692"/>
    </source>
</evidence>
<sequence length="133" mass="15448">MSNAIEVPRNNNNNNDILTEKCDDHDKNSEIKSKSRTQYTLKEVQNHQSYNDCWIIIYDRVYDITKFLELHPGGDELLMEYAGRDASLAFRGTGHSHEAINMLKQYEIGELPPNEQIYRCESGKLSFTETYIL</sequence>
<evidence type="ECO:0000256" key="6">
    <source>
        <dbReference type="ARBA" id="ARBA00023136"/>
    </source>
</evidence>
<dbReference type="EMBL" id="UFQS01001947">
    <property type="protein sequence ID" value="SSX12762.1"/>
    <property type="molecule type" value="Genomic_DNA"/>
</dbReference>